<protein>
    <submittedName>
        <fullName evidence="3">Uncharacterized protein LOC116531151 isoform X2</fullName>
    </submittedName>
</protein>
<feature type="compositionally biased region" description="Polar residues" evidence="1">
    <location>
        <begin position="84"/>
        <end position="101"/>
    </location>
</feature>
<feature type="compositionally biased region" description="Basic and acidic residues" evidence="1">
    <location>
        <begin position="74"/>
        <end position="83"/>
    </location>
</feature>
<name>A0A6J3FJY7_SAPAP</name>
<feature type="compositionally biased region" description="Basic and acidic residues" evidence="1">
    <location>
        <begin position="44"/>
        <end position="55"/>
    </location>
</feature>
<feature type="compositionally biased region" description="Basic and acidic residues" evidence="1">
    <location>
        <begin position="1"/>
        <end position="29"/>
    </location>
</feature>
<gene>
    <name evidence="3" type="primary">LOC116531151</name>
</gene>
<keyword evidence="2" id="KW-1185">Reference proteome</keyword>
<evidence type="ECO:0000256" key="1">
    <source>
        <dbReference type="SAM" id="MobiDB-lite"/>
    </source>
</evidence>
<feature type="compositionally biased region" description="Basic and acidic residues" evidence="1">
    <location>
        <begin position="105"/>
        <end position="120"/>
    </location>
</feature>
<reference evidence="3" key="1">
    <citation type="submission" date="2025-08" db="UniProtKB">
        <authorList>
            <consortium name="RefSeq"/>
        </authorList>
    </citation>
    <scope>IDENTIFICATION</scope>
    <source>
        <tissue evidence="3">Blood</tissue>
    </source>
</reference>
<organism evidence="2 3">
    <name type="scientific">Sapajus apella</name>
    <name type="common">Brown-capped capuchin</name>
    <name type="synonym">Cebus apella</name>
    <dbReference type="NCBI Taxonomy" id="9515"/>
    <lineage>
        <taxon>Eukaryota</taxon>
        <taxon>Metazoa</taxon>
        <taxon>Chordata</taxon>
        <taxon>Craniata</taxon>
        <taxon>Vertebrata</taxon>
        <taxon>Euteleostomi</taxon>
        <taxon>Mammalia</taxon>
        <taxon>Eutheria</taxon>
        <taxon>Euarchontoglires</taxon>
        <taxon>Primates</taxon>
        <taxon>Haplorrhini</taxon>
        <taxon>Platyrrhini</taxon>
        <taxon>Cebidae</taxon>
        <taxon>Cebinae</taxon>
        <taxon>Sapajus</taxon>
    </lineage>
</organism>
<dbReference type="AlphaFoldDB" id="A0A6J3FJY7"/>
<feature type="region of interest" description="Disordered" evidence="1">
    <location>
        <begin position="1"/>
        <end position="120"/>
    </location>
</feature>
<sequence length="187" mass="21345">MGTLERNRLWEPGEGLGKEGEEQPEERRVKQLARVGGRGCAQTERGRGWQERGELQARGGGCWKEAPANAGKGNFKEAAKKDWSCSSERQWTRGAATTSPWQPAEGKRSPRERKAGEVKNKECSRYDSYLGEVEKRIDKADFTGELEKQKQDCKRSYVVSRWKMLKNGLPKIVLHCNNFYPIKEKKD</sequence>
<evidence type="ECO:0000313" key="3">
    <source>
        <dbReference type="RefSeq" id="XP_032105735.1"/>
    </source>
</evidence>
<accession>A0A6J3FJY7</accession>
<dbReference type="Proteomes" id="UP000504640">
    <property type="component" value="Unplaced"/>
</dbReference>
<dbReference type="RefSeq" id="XP_032105735.1">
    <property type="nucleotide sequence ID" value="XM_032249844.1"/>
</dbReference>
<proteinExistence type="predicted"/>
<dbReference type="GeneID" id="116531151"/>
<evidence type="ECO:0000313" key="2">
    <source>
        <dbReference type="Proteomes" id="UP000504640"/>
    </source>
</evidence>